<dbReference type="SMART" id="SM00304">
    <property type="entry name" value="HAMP"/>
    <property type="match status" value="1"/>
</dbReference>
<dbReference type="CDD" id="cd06225">
    <property type="entry name" value="HAMP"/>
    <property type="match status" value="1"/>
</dbReference>
<feature type="domain" description="HAMP" evidence="3">
    <location>
        <begin position="299"/>
        <end position="351"/>
    </location>
</feature>
<keyword evidence="6" id="KW-1185">Reference proteome</keyword>
<dbReference type="PROSITE" id="PS50887">
    <property type="entry name" value="GGDEF"/>
    <property type="match status" value="1"/>
</dbReference>
<feature type="transmembrane region" description="Helical" evidence="1">
    <location>
        <begin position="276"/>
        <end position="297"/>
    </location>
</feature>
<proteinExistence type="predicted"/>
<dbReference type="InterPro" id="IPR003660">
    <property type="entry name" value="HAMP_dom"/>
</dbReference>
<accession>A0A1I1FKS7</accession>
<keyword evidence="1" id="KW-0812">Transmembrane</keyword>
<dbReference type="SMART" id="SM00052">
    <property type="entry name" value="EAL"/>
    <property type="match status" value="1"/>
</dbReference>
<dbReference type="PANTHER" id="PTHR33121">
    <property type="entry name" value="CYCLIC DI-GMP PHOSPHODIESTERASE PDEF"/>
    <property type="match status" value="1"/>
</dbReference>
<dbReference type="InterPro" id="IPR050706">
    <property type="entry name" value="Cyclic-di-GMP_PDE-like"/>
</dbReference>
<dbReference type="InterPro" id="IPR035919">
    <property type="entry name" value="EAL_sf"/>
</dbReference>
<dbReference type="CDD" id="cd01949">
    <property type="entry name" value="GGDEF"/>
    <property type="match status" value="1"/>
</dbReference>
<dbReference type="PROSITE" id="PS50885">
    <property type="entry name" value="HAMP"/>
    <property type="match status" value="1"/>
</dbReference>
<evidence type="ECO:0000259" key="3">
    <source>
        <dbReference type="PROSITE" id="PS50885"/>
    </source>
</evidence>
<dbReference type="STRING" id="1123010.SAMN02745724_00666"/>
<dbReference type="PROSITE" id="PS50883">
    <property type="entry name" value="EAL"/>
    <property type="match status" value="1"/>
</dbReference>
<dbReference type="InterPro" id="IPR000160">
    <property type="entry name" value="GGDEF_dom"/>
</dbReference>
<dbReference type="InterPro" id="IPR043128">
    <property type="entry name" value="Rev_trsase/Diguanyl_cyclase"/>
</dbReference>
<dbReference type="Pfam" id="PF00990">
    <property type="entry name" value="GGDEF"/>
    <property type="match status" value="1"/>
</dbReference>
<dbReference type="Gene3D" id="3.30.70.270">
    <property type="match status" value="1"/>
</dbReference>
<evidence type="ECO:0000259" key="4">
    <source>
        <dbReference type="PROSITE" id="PS50887"/>
    </source>
</evidence>
<evidence type="ECO:0000256" key="1">
    <source>
        <dbReference type="SAM" id="Phobius"/>
    </source>
</evidence>
<reference evidence="5 6" key="1">
    <citation type="submission" date="2016-10" db="EMBL/GenBank/DDBJ databases">
        <authorList>
            <person name="de Groot N.N."/>
        </authorList>
    </citation>
    <scope>NUCLEOTIDE SEQUENCE [LARGE SCALE GENOMIC DNA]</scope>
    <source>
        <strain evidence="5 6">DSM 6059</strain>
    </source>
</reference>
<dbReference type="NCBIfam" id="TIGR00254">
    <property type="entry name" value="GGDEF"/>
    <property type="match status" value="1"/>
</dbReference>
<dbReference type="GO" id="GO:0071111">
    <property type="term" value="F:cyclic-guanylate-specific phosphodiesterase activity"/>
    <property type="evidence" value="ECO:0007669"/>
    <property type="project" value="InterPro"/>
</dbReference>
<protein>
    <submittedName>
        <fullName evidence="5">Diguanylate cyclase/phosphodiesterase</fullName>
    </submittedName>
</protein>
<dbReference type="Pfam" id="PF00672">
    <property type="entry name" value="HAMP"/>
    <property type="match status" value="1"/>
</dbReference>
<dbReference type="SMART" id="SM00267">
    <property type="entry name" value="GGDEF"/>
    <property type="match status" value="1"/>
</dbReference>
<dbReference type="GO" id="GO:0007165">
    <property type="term" value="P:signal transduction"/>
    <property type="evidence" value="ECO:0007669"/>
    <property type="project" value="InterPro"/>
</dbReference>
<evidence type="ECO:0000313" key="5">
    <source>
        <dbReference type="EMBL" id="SFB99602.1"/>
    </source>
</evidence>
<dbReference type="OrthoDB" id="9804951at2"/>
<dbReference type="Pfam" id="PF00563">
    <property type="entry name" value="EAL"/>
    <property type="match status" value="1"/>
</dbReference>
<gene>
    <name evidence="5" type="ORF">SAMN02745724_00666</name>
</gene>
<dbReference type="SUPFAM" id="SSF158472">
    <property type="entry name" value="HAMP domain-like"/>
    <property type="match status" value="1"/>
</dbReference>
<dbReference type="SUPFAM" id="SSF55073">
    <property type="entry name" value="Nucleotide cyclase"/>
    <property type="match status" value="1"/>
</dbReference>
<dbReference type="GO" id="GO:0016020">
    <property type="term" value="C:membrane"/>
    <property type="evidence" value="ECO:0007669"/>
    <property type="project" value="InterPro"/>
</dbReference>
<evidence type="ECO:0000313" key="6">
    <source>
        <dbReference type="Proteomes" id="UP000198862"/>
    </source>
</evidence>
<dbReference type="SUPFAM" id="SSF141868">
    <property type="entry name" value="EAL domain-like"/>
    <property type="match status" value="1"/>
</dbReference>
<sequence>MTLSIMKSLQSRIFILFIFLLLCVQLMSFYSTYQANNKSEVAQLNNKLLTAKQVFEAQFISRSYYLSAYAKTVARDHALKSLIEDDVKSLLSALDNHRKRIDANFAIAINTSGKIVGELVTFKNNNNENKPKVGIEQGKQFKHLDWLETETSEQLYPLSNNLYQLSLAPLKSGTRIIGWIGFGYVLNEDLANELAKITNVNVSFLLKNKINHNLSLLASSQSIDVFSNTLLSEILSNKNESYIASQFYLGTVDSDELIALVFKSKVDILKSVKADWGQFVLLFLLTLLFSLISAYVISASITRPVKSLITQVKSIAQGNYDKTVSIENSHELMQLANEFNHMKTSVVTREKMISHRAYHDPLTDLPNRNSLIKTLKYKQERATPFVVFQVNIRRIKEVNDTLGHKIGDKVIIEVANRLKLSQLQCELFHLGADEFILLSEDLSIENSLSVLSQNLEPLFEINNLSLHLQYAIGTALFPDHIDTDATDLLKKSDVAMQYAKKNKKLHQLYDRQFDFNTVERLHLINSLKTAIEQDQLVLFYQPKMSLNTMKISHVEALVRWKHPINGLIPPDAFISIAEQTGQMDSLTRWVTKEAITQYLIWQKKNINIKIAINISAENLKDKSYSDFVIALKNDNNIADHEITLEVTEDAVLSDPAQATEVLTYLKSHGFKLSIDDYGTGYSSLAQLKQLPVQELKIDKSFVQQLMQNKDDQIIVRSTIELAHNMGLSVVAEGIEDERTLLWLKEHNCELAQGYFISRPIEAHLFETWLKECPYALEKEGKWLSL</sequence>
<dbReference type="InterPro" id="IPR029787">
    <property type="entry name" value="Nucleotide_cyclase"/>
</dbReference>
<feature type="domain" description="EAL" evidence="2">
    <location>
        <begin position="520"/>
        <end position="773"/>
    </location>
</feature>
<dbReference type="PANTHER" id="PTHR33121:SF70">
    <property type="entry name" value="SIGNALING PROTEIN YKOW"/>
    <property type="match status" value="1"/>
</dbReference>
<organism evidence="5 6">
    <name type="scientific">Pseudoalteromonas denitrificans DSM 6059</name>
    <dbReference type="NCBI Taxonomy" id="1123010"/>
    <lineage>
        <taxon>Bacteria</taxon>
        <taxon>Pseudomonadati</taxon>
        <taxon>Pseudomonadota</taxon>
        <taxon>Gammaproteobacteria</taxon>
        <taxon>Alteromonadales</taxon>
        <taxon>Pseudoalteromonadaceae</taxon>
        <taxon>Pseudoalteromonas</taxon>
    </lineage>
</organism>
<keyword evidence="1" id="KW-1133">Transmembrane helix</keyword>
<feature type="domain" description="GGDEF" evidence="4">
    <location>
        <begin position="383"/>
        <end position="511"/>
    </location>
</feature>
<keyword evidence="1" id="KW-0472">Membrane</keyword>
<dbReference type="Gene3D" id="3.20.20.450">
    <property type="entry name" value="EAL domain"/>
    <property type="match status" value="1"/>
</dbReference>
<dbReference type="Gene3D" id="6.10.340.10">
    <property type="match status" value="1"/>
</dbReference>
<evidence type="ECO:0000259" key="2">
    <source>
        <dbReference type="PROSITE" id="PS50883"/>
    </source>
</evidence>
<name>A0A1I1FKS7_9GAMM</name>
<dbReference type="InterPro" id="IPR001633">
    <property type="entry name" value="EAL_dom"/>
</dbReference>
<dbReference type="Proteomes" id="UP000198862">
    <property type="component" value="Unassembled WGS sequence"/>
</dbReference>
<dbReference type="AlphaFoldDB" id="A0A1I1FKS7"/>
<dbReference type="CDD" id="cd01948">
    <property type="entry name" value="EAL"/>
    <property type="match status" value="1"/>
</dbReference>
<dbReference type="EMBL" id="FOLO01000003">
    <property type="protein sequence ID" value="SFB99602.1"/>
    <property type="molecule type" value="Genomic_DNA"/>
</dbReference>